<evidence type="ECO:0000313" key="2">
    <source>
        <dbReference type="EMBL" id="APT30225.1"/>
    </source>
</evidence>
<accession>A0AAE8HPJ5</accession>
<feature type="region of interest" description="Disordered" evidence="1">
    <location>
        <begin position="1"/>
        <end position="22"/>
    </location>
</feature>
<dbReference type="EMBL" id="CP015367">
    <property type="protein sequence ID" value="APT30225.1"/>
    <property type="molecule type" value="Genomic_DNA"/>
</dbReference>
<sequence>MTDGTGTTKGRDGGAGSSESLERLLTISAREAQAAHRGTDAILTVLQPGGGEHDPDDPVAAIAELLMAAEERDEALADAIAALHGSLDVLGDTAAKIREEQVQAAAREDRLRQDVLALKERLEQLLGRIRLVPAAGSGTG</sequence>
<reference evidence="3 5" key="2">
    <citation type="submission" date="2016-10" db="EMBL/GenBank/DDBJ databases">
        <authorList>
            <person name="Varghese N."/>
            <person name="Submissions S."/>
        </authorList>
    </citation>
    <scope>NUCLEOTIDE SEQUENCE [LARGE SCALE GENOMIC DNA]</scope>
    <source>
        <strain evidence="3 5">CBMB27</strain>
    </source>
</reference>
<keyword evidence="4" id="KW-1185">Reference proteome</keyword>
<dbReference type="KEGG" id="mphy:MCBMB27_00934"/>
<dbReference type="Proteomes" id="UP000185487">
    <property type="component" value="Chromosome"/>
</dbReference>
<protein>
    <submittedName>
        <fullName evidence="3">Uncharacterized protein</fullName>
    </submittedName>
</protein>
<name>A0AAE8HPJ5_9HYPH</name>
<reference evidence="2 4" key="1">
    <citation type="submission" date="2016-04" db="EMBL/GenBank/DDBJ databases">
        <title>Complete genome sequencing and analysis of CBMB27, Methylobacterium phyllosphaerae isolated from leaf tissues of rice (Oryza sativa L.).</title>
        <authorList>
            <person name="Lee Y."/>
            <person name="Hwangbo K."/>
            <person name="Chung H."/>
            <person name="Yoo J."/>
            <person name="Kim K.Y."/>
            <person name="Sa T.M."/>
            <person name="Um Y."/>
            <person name="Madhaiyan M."/>
        </authorList>
    </citation>
    <scope>NUCLEOTIDE SEQUENCE [LARGE SCALE GENOMIC DNA]</scope>
    <source>
        <strain evidence="2 4">CBMB27</strain>
    </source>
</reference>
<evidence type="ECO:0000313" key="4">
    <source>
        <dbReference type="Proteomes" id="UP000185487"/>
    </source>
</evidence>
<dbReference type="Proteomes" id="UP000199140">
    <property type="component" value="Unassembled WGS sequence"/>
</dbReference>
<evidence type="ECO:0000313" key="5">
    <source>
        <dbReference type="Proteomes" id="UP000199140"/>
    </source>
</evidence>
<dbReference type="EMBL" id="FOPK01000004">
    <property type="protein sequence ID" value="SFG53474.1"/>
    <property type="molecule type" value="Genomic_DNA"/>
</dbReference>
<evidence type="ECO:0000313" key="3">
    <source>
        <dbReference type="EMBL" id="SFG53474.1"/>
    </source>
</evidence>
<gene>
    <name evidence="2" type="ORF">MCBMB27_00934</name>
    <name evidence="3" type="ORF">SAMN05192567_104226</name>
</gene>
<proteinExistence type="predicted"/>
<evidence type="ECO:0000256" key="1">
    <source>
        <dbReference type="SAM" id="MobiDB-lite"/>
    </source>
</evidence>
<dbReference type="AlphaFoldDB" id="A0AAE8HPJ5"/>
<organism evidence="3 5">
    <name type="scientific">Methylobacterium phyllosphaerae</name>
    <dbReference type="NCBI Taxonomy" id="418223"/>
    <lineage>
        <taxon>Bacteria</taxon>
        <taxon>Pseudomonadati</taxon>
        <taxon>Pseudomonadota</taxon>
        <taxon>Alphaproteobacteria</taxon>
        <taxon>Hyphomicrobiales</taxon>
        <taxon>Methylobacteriaceae</taxon>
        <taxon>Methylobacterium</taxon>
    </lineage>
</organism>